<gene>
    <name evidence="1" type="ORF">EDF87_11764</name>
</gene>
<organism evidence="1 2">
    <name type="scientific">Pseudomonas helmanticensis</name>
    <dbReference type="NCBI Taxonomy" id="1471381"/>
    <lineage>
        <taxon>Bacteria</taxon>
        <taxon>Pseudomonadati</taxon>
        <taxon>Pseudomonadota</taxon>
        <taxon>Gammaproteobacteria</taxon>
        <taxon>Pseudomonadales</taxon>
        <taxon>Pseudomonadaceae</taxon>
        <taxon>Pseudomonas</taxon>
    </lineage>
</organism>
<comment type="caution">
    <text evidence="1">The sequence shown here is derived from an EMBL/GenBank/DDBJ whole genome shotgun (WGS) entry which is preliminary data.</text>
</comment>
<dbReference type="Proteomes" id="UP000295804">
    <property type="component" value="Unassembled WGS sequence"/>
</dbReference>
<evidence type="ECO:0008006" key="3">
    <source>
        <dbReference type="Google" id="ProtNLM"/>
    </source>
</evidence>
<dbReference type="EMBL" id="SOCQ01000017">
    <property type="protein sequence ID" value="TDV41192.1"/>
    <property type="molecule type" value="Genomic_DNA"/>
</dbReference>
<dbReference type="AlphaFoldDB" id="A0A4R7UYL8"/>
<accession>A0A4R7UYL8</accession>
<evidence type="ECO:0000313" key="2">
    <source>
        <dbReference type="Proteomes" id="UP000295804"/>
    </source>
</evidence>
<dbReference type="Gene3D" id="2.60.120.260">
    <property type="entry name" value="Galactose-binding domain-like"/>
    <property type="match status" value="1"/>
</dbReference>
<protein>
    <recommendedName>
        <fullName evidence="3">Carbohydrate binding protein</fullName>
    </recommendedName>
</protein>
<reference evidence="1 2" key="1">
    <citation type="submission" date="2019-03" db="EMBL/GenBank/DDBJ databases">
        <title>Genomic analyses of the natural microbiome of Caenorhabditis elegans.</title>
        <authorList>
            <person name="Samuel B."/>
        </authorList>
    </citation>
    <scope>NUCLEOTIDE SEQUENCE [LARGE SCALE GENOMIC DNA]</scope>
    <source>
        <strain evidence="1 2">BIGb0525</strain>
    </source>
</reference>
<dbReference type="RefSeq" id="WP_134177515.1">
    <property type="nucleotide sequence ID" value="NZ_SOCQ01000017.1"/>
</dbReference>
<evidence type="ECO:0000313" key="1">
    <source>
        <dbReference type="EMBL" id="TDV41192.1"/>
    </source>
</evidence>
<proteinExistence type="predicted"/>
<sequence>MPNLIKNGDFSQEGNEWTASNPDNVFYESGYCLIGSWDSIHQDVIINNGGTFKLSAKLKTEGGFGSKVSVETVPSGEKFDLLHASGGQDWFLDEKTFTVQEGTLKLIVTLQAADGLSGGKGCYFDDLKLSRESK</sequence>
<name>A0A4R7UYL8_9PSED</name>